<dbReference type="Proteomes" id="UP000675881">
    <property type="component" value="Chromosome 15"/>
</dbReference>
<dbReference type="AlphaFoldDB" id="A0A7R8CLM7"/>
<dbReference type="GO" id="GO:0005634">
    <property type="term" value="C:nucleus"/>
    <property type="evidence" value="ECO:0007669"/>
    <property type="project" value="TreeGrafter"/>
</dbReference>
<dbReference type="Gene3D" id="2.20.25.20">
    <property type="match status" value="1"/>
</dbReference>
<reference evidence="1" key="1">
    <citation type="submission" date="2021-02" db="EMBL/GenBank/DDBJ databases">
        <authorList>
            <person name="Bekaert M."/>
        </authorList>
    </citation>
    <scope>NUCLEOTIDE SEQUENCE</scope>
    <source>
        <strain evidence="1">IoA-00</strain>
    </source>
</reference>
<dbReference type="EMBL" id="HG994594">
    <property type="protein sequence ID" value="CAF2859487.1"/>
    <property type="molecule type" value="Genomic_DNA"/>
</dbReference>
<evidence type="ECO:0000313" key="2">
    <source>
        <dbReference type="Proteomes" id="UP000675881"/>
    </source>
</evidence>
<sequence>MQDGSILLPGDEPSRYKKATCMSLTFQARKKAHATSHFQAPSSLCIESCSGFVAVLYVLMEPLLLVAVDCSSTSNTPAGSSSHDKLRLSRLEWSLEGDSGVDLSVSTLSTDVSSDTSGVSSGCSSVEYRRRRSFVSGRARYSWWIGRERLDILRLFQDMNAAHLFALLGSYLRGPDFVAMSFVSKTWNSIVAHYFHIPKWNYLISLKSDYENSGYEEHHLQRSTPRKAMSNVSNLVASSSSTSSFGVQRRVPLTASTPLPTSPSKIRHRLFTEEASKLSPGECLQSCPRCTNPSRVILSECRATCSRISCGFEFCTKCMCSAHVGNSKCLSNPH</sequence>
<organism evidence="1 2">
    <name type="scientific">Lepeophtheirus salmonis</name>
    <name type="common">Salmon louse</name>
    <name type="synonym">Caligus salmonis</name>
    <dbReference type="NCBI Taxonomy" id="72036"/>
    <lineage>
        <taxon>Eukaryota</taxon>
        <taxon>Metazoa</taxon>
        <taxon>Ecdysozoa</taxon>
        <taxon>Arthropoda</taxon>
        <taxon>Crustacea</taxon>
        <taxon>Multicrustacea</taxon>
        <taxon>Hexanauplia</taxon>
        <taxon>Copepoda</taxon>
        <taxon>Siphonostomatoida</taxon>
        <taxon>Caligidae</taxon>
        <taxon>Lepeophtheirus</taxon>
    </lineage>
</organism>
<dbReference type="GO" id="GO:0016567">
    <property type="term" value="P:protein ubiquitination"/>
    <property type="evidence" value="ECO:0007669"/>
    <property type="project" value="UniProtKB-UniPathway"/>
</dbReference>
<dbReference type="PANTHER" id="PTHR15493">
    <property type="entry name" value="F-BOX ONLY PROTEIN 5 AND 43"/>
    <property type="match status" value="1"/>
</dbReference>
<accession>A0A7R8CLM7</accession>
<proteinExistence type="predicted"/>
<gene>
    <name evidence="1" type="ORF">LSAA_6032</name>
</gene>
<dbReference type="GO" id="GO:0045835">
    <property type="term" value="P:negative regulation of meiotic nuclear division"/>
    <property type="evidence" value="ECO:0007669"/>
    <property type="project" value="InterPro"/>
</dbReference>
<evidence type="ECO:0000313" key="1">
    <source>
        <dbReference type="EMBL" id="CAF2859487.1"/>
    </source>
</evidence>
<dbReference type="GO" id="GO:0007088">
    <property type="term" value="P:regulation of mitotic nuclear division"/>
    <property type="evidence" value="ECO:0007669"/>
    <property type="project" value="InterPro"/>
</dbReference>
<name>A0A7R8CLM7_LEPSM</name>
<dbReference type="UniPathway" id="UPA00143"/>
<dbReference type="OrthoDB" id="9984940at2759"/>
<protein>
    <submittedName>
        <fullName evidence="1">(salmon louse) hypothetical protein</fullName>
    </submittedName>
</protein>
<dbReference type="InterPro" id="IPR047147">
    <property type="entry name" value="FBX5_43"/>
</dbReference>
<dbReference type="CDD" id="cd20348">
    <property type="entry name" value="BRcat_RBR_EMI"/>
    <property type="match status" value="1"/>
</dbReference>
<dbReference type="PANTHER" id="PTHR15493:SF9">
    <property type="entry name" value="GH14043P"/>
    <property type="match status" value="1"/>
</dbReference>
<keyword evidence="2" id="KW-1185">Reference proteome</keyword>